<dbReference type="InterPro" id="IPR030678">
    <property type="entry name" value="Peptide/Ni-bd"/>
</dbReference>
<reference evidence="7 8" key="1">
    <citation type="submission" date="2011-10" db="EMBL/GenBank/DDBJ databases">
        <title>Genome sequence of Gluconobacter morbifer G707, isolated from Drosophila gut.</title>
        <authorList>
            <person name="Lee W.-J."/>
            <person name="Kim E.-K."/>
        </authorList>
    </citation>
    <scope>NUCLEOTIDE SEQUENCE [LARGE SCALE GENOMIC DNA]</scope>
    <source>
        <strain evidence="7 8">G707</strain>
    </source>
</reference>
<dbReference type="GO" id="GO:0030288">
    <property type="term" value="C:outer membrane-bounded periplasmic space"/>
    <property type="evidence" value="ECO:0007669"/>
    <property type="project" value="UniProtKB-ARBA"/>
</dbReference>
<dbReference type="Gene3D" id="3.10.105.10">
    <property type="entry name" value="Dipeptide-binding Protein, Domain 3"/>
    <property type="match status" value="1"/>
</dbReference>
<comment type="similarity">
    <text evidence="2">Belongs to the bacterial solute-binding protein 5 family.</text>
</comment>
<evidence type="ECO:0000256" key="2">
    <source>
        <dbReference type="ARBA" id="ARBA00005695"/>
    </source>
</evidence>
<dbReference type="PIRSF" id="PIRSF002741">
    <property type="entry name" value="MppA"/>
    <property type="match status" value="1"/>
</dbReference>
<comment type="caution">
    <text evidence="7">The sequence shown here is derived from an EMBL/GenBank/DDBJ whole genome shotgun (WGS) entry which is preliminary data.</text>
</comment>
<evidence type="ECO:0000256" key="3">
    <source>
        <dbReference type="ARBA" id="ARBA00022448"/>
    </source>
</evidence>
<evidence type="ECO:0000256" key="1">
    <source>
        <dbReference type="ARBA" id="ARBA00004418"/>
    </source>
</evidence>
<dbReference type="Gene3D" id="3.40.190.10">
    <property type="entry name" value="Periplasmic binding protein-like II"/>
    <property type="match status" value="1"/>
</dbReference>
<dbReference type="PATRIC" id="fig|1088869.3.peg.32"/>
<dbReference type="AlphaFoldDB" id="G6XEW9"/>
<name>G6XEW9_9PROT</name>
<dbReference type="eggNOG" id="COG0747">
    <property type="taxonomic scope" value="Bacteria"/>
</dbReference>
<dbReference type="PANTHER" id="PTHR30290:SF10">
    <property type="entry name" value="PERIPLASMIC OLIGOPEPTIDE-BINDING PROTEIN-RELATED"/>
    <property type="match status" value="1"/>
</dbReference>
<evidence type="ECO:0000259" key="6">
    <source>
        <dbReference type="Pfam" id="PF00496"/>
    </source>
</evidence>
<keyword evidence="4 5" id="KW-0732">Signal</keyword>
<sequence>MRIYLLMGVMMSAPMVRAADTSSLTVMLTEAPRSMDPADQNATATRSVLDPFYETLVSLDQNGGIVPVLASSWSISDDRLEWRFHIRPAVLFHDGTTCDAAAVVASFHRLLDPAVPLAGAGVIRTVIGAVHAEGQEVVFRLAHPYADFLPLLAETQAAVVSSAAVAGGHLGQHAVGTGPYVFEGWHSGDDVMARRNPAYWGQKAAFEHLKWTWSSEPSVLNMALQTGNADVVIPLAPVFASLYQGHERAARIAAVYDAPGAGLFWAALNTRLKPLDDARVRRALSLAVDRKGLVAGLLHGYGRPACYALTPDIVGALPCGPDEDSAKLSEARQLLVSAGQGRGFSIIATVQEPEEPIAEALQAMWKRIGVTLEIHRQEAGVWVQSAFAPPEVKTREQTGVVVTSWSAPFIADMQLRPIYASASAAPKSANLGFFSDATVDGLINTAARTPGGPERQEQLKQIQQLLSAQSPVIPLYVTDTLYGVRHGIEGVGAGRDGEILVAHARSGLVSGGEGP</sequence>
<evidence type="ECO:0000313" key="7">
    <source>
        <dbReference type="EMBL" id="EHH68727.1"/>
    </source>
</evidence>
<dbReference type="GO" id="GO:0015833">
    <property type="term" value="P:peptide transport"/>
    <property type="evidence" value="ECO:0007669"/>
    <property type="project" value="TreeGrafter"/>
</dbReference>
<dbReference type="EMBL" id="AGQV01000001">
    <property type="protein sequence ID" value="EHH68727.1"/>
    <property type="molecule type" value="Genomic_DNA"/>
</dbReference>
<keyword evidence="3" id="KW-0813">Transport</keyword>
<protein>
    <recommendedName>
        <fullName evidence="6">Solute-binding protein family 5 domain-containing protein</fullName>
    </recommendedName>
</protein>
<dbReference type="InterPro" id="IPR000914">
    <property type="entry name" value="SBP_5_dom"/>
</dbReference>
<dbReference type="SUPFAM" id="SSF53850">
    <property type="entry name" value="Periplasmic binding protein-like II"/>
    <property type="match status" value="1"/>
</dbReference>
<proteinExistence type="inferred from homology"/>
<keyword evidence="8" id="KW-1185">Reference proteome</keyword>
<dbReference type="RefSeq" id="WP_008850185.1">
    <property type="nucleotide sequence ID" value="NZ_AGQV01000001.1"/>
</dbReference>
<dbReference type="Gene3D" id="3.90.76.10">
    <property type="entry name" value="Dipeptide-binding Protein, Domain 1"/>
    <property type="match status" value="1"/>
</dbReference>
<dbReference type="GO" id="GO:1904680">
    <property type="term" value="F:peptide transmembrane transporter activity"/>
    <property type="evidence" value="ECO:0007669"/>
    <property type="project" value="TreeGrafter"/>
</dbReference>
<evidence type="ECO:0000256" key="5">
    <source>
        <dbReference type="SAM" id="SignalP"/>
    </source>
</evidence>
<comment type="subcellular location">
    <subcellularLocation>
        <location evidence="1">Periplasm</location>
    </subcellularLocation>
</comment>
<feature type="domain" description="Solute-binding protein family 5" evidence="6">
    <location>
        <begin position="65"/>
        <end position="414"/>
    </location>
</feature>
<dbReference type="CDD" id="cd00995">
    <property type="entry name" value="PBP2_NikA_DppA_OppA_like"/>
    <property type="match status" value="1"/>
</dbReference>
<feature type="chain" id="PRO_5003489648" description="Solute-binding protein family 5 domain-containing protein" evidence="5">
    <location>
        <begin position="19"/>
        <end position="515"/>
    </location>
</feature>
<evidence type="ECO:0000313" key="8">
    <source>
        <dbReference type="Proteomes" id="UP000004949"/>
    </source>
</evidence>
<dbReference type="Pfam" id="PF00496">
    <property type="entry name" value="SBP_bac_5"/>
    <property type="match status" value="1"/>
</dbReference>
<dbReference type="OrthoDB" id="9773508at2"/>
<dbReference type="GO" id="GO:0043190">
    <property type="term" value="C:ATP-binding cassette (ABC) transporter complex"/>
    <property type="evidence" value="ECO:0007669"/>
    <property type="project" value="InterPro"/>
</dbReference>
<gene>
    <name evidence="7" type="ORF">GMO_00340</name>
</gene>
<evidence type="ECO:0000256" key="4">
    <source>
        <dbReference type="ARBA" id="ARBA00022729"/>
    </source>
</evidence>
<organism evidence="7 8">
    <name type="scientific">Gluconobacter morbifer G707</name>
    <dbReference type="NCBI Taxonomy" id="1088869"/>
    <lineage>
        <taxon>Bacteria</taxon>
        <taxon>Pseudomonadati</taxon>
        <taxon>Pseudomonadota</taxon>
        <taxon>Alphaproteobacteria</taxon>
        <taxon>Acetobacterales</taxon>
        <taxon>Acetobacteraceae</taxon>
        <taxon>Gluconobacter</taxon>
    </lineage>
</organism>
<dbReference type="PANTHER" id="PTHR30290">
    <property type="entry name" value="PERIPLASMIC BINDING COMPONENT OF ABC TRANSPORTER"/>
    <property type="match status" value="1"/>
</dbReference>
<dbReference type="InterPro" id="IPR039424">
    <property type="entry name" value="SBP_5"/>
</dbReference>
<dbReference type="Proteomes" id="UP000004949">
    <property type="component" value="Unassembled WGS sequence"/>
</dbReference>
<feature type="signal peptide" evidence="5">
    <location>
        <begin position="1"/>
        <end position="18"/>
    </location>
</feature>
<dbReference type="STRING" id="1088869.GMO_00340"/>
<accession>G6XEW9</accession>